<evidence type="ECO:0000313" key="5">
    <source>
        <dbReference type="Proteomes" id="UP000199659"/>
    </source>
</evidence>
<dbReference type="AlphaFoldDB" id="A0A1I6LGH7"/>
<dbReference type="InterPro" id="IPR009057">
    <property type="entry name" value="Homeodomain-like_sf"/>
</dbReference>
<dbReference type="Pfam" id="PF00440">
    <property type="entry name" value="TetR_N"/>
    <property type="match status" value="1"/>
</dbReference>
<dbReference type="GO" id="GO:0003677">
    <property type="term" value="F:DNA binding"/>
    <property type="evidence" value="ECO:0007669"/>
    <property type="project" value="UniProtKB-UniRule"/>
</dbReference>
<feature type="DNA-binding region" description="H-T-H motif" evidence="2">
    <location>
        <begin position="31"/>
        <end position="50"/>
    </location>
</feature>
<dbReference type="PROSITE" id="PS50977">
    <property type="entry name" value="HTH_TETR_2"/>
    <property type="match status" value="1"/>
</dbReference>
<dbReference type="PANTHER" id="PTHR43479">
    <property type="entry name" value="ACREF/ENVCD OPERON REPRESSOR-RELATED"/>
    <property type="match status" value="1"/>
</dbReference>
<dbReference type="OrthoDB" id="9785164at2"/>
<protein>
    <submittedName>
        <fullName evidence="4">Transcriptional regulator, TetR family</fullName>
    </submittedName>
</protein>
<feature type="domain" description="HTH tetR-type" evidence="3">
    <location>
        <begin position="8"/>
        <end position="68"/>
    </location>
</feature>
<evidence type="ECO:0000256" key="2">
    <source>
        <dbReference type="PROSITE-ProRule" id="PRU00335"/>
    </source>
</evidence>
<evidence type="ECO:0000256" key="1">
    <source>
        <dbReference type="ARBA" id="ARBA00023125"/>
    </source>
</evidence>
<dbReference type="InterPro" id="IPR001647">
    <property type="entry name" value="HTH_TetR"/>
</dbReference>
<evidence type="ECO:0000313" key="4">
    <source>
        <dbReference type="EMBL" id="SFS02567.1"/>
    </source>
</evidence>
<dbReference type="STRING" id="37658.SAMN05661086_03283"/>
<sequence>MKESKKTEERKKEILDIAEHLFQTKGYAETTIIDILEEVGIAKGTFYYYFKSKEEVMNSIVLRCMENGVSEAKEIAVNQEISIYEKVVRIFMSLGSMARPKDQIIEKLQQKHSAEMHQKSIVETILQLTPVLNQVVEQGIAEGEFTTPFPKETIEFLLSSCLVLFDEGIIRWTSEEKIKKIEAFSCIAERTLGAEKGSFQCICQLYQMIQNKK</sequence>
<dbReference type="Gene3D" id="1.10.357.10">
    <property type="entry name" value="Tetracycline Repressor, domain 2"/>
    <property type="match status" value="1"/>
</dbReference>
<reference evidence="4 5" key="1">
    <citation type="submission" date="2016-10" db="EMBL/GenBank/DDBJ databases">
        <authorList>
            <person name="de Groot N.N."/>
        </authorList>
    </citation>
    <scope>NUCLEOTIDE SEQUENCE [LARGE SCALE GENOMIC DNA]</scope>
    <source>
        <strain evidence="4 5">743A</strain>
    </source>
</reference>
<dbReference type="PRINTS" id="PR00455">
    <property type="entry name" value="HTHTETR"/>
</dbReference>
<dbReference type="Proteomes" id="UP000199659">
    <property type="component" value="Unassembled WGS sequence"/>
</dbReference>
<dbReference type="SUPFAM" id="SSF46689">
    <property type="entry name" value="Homeodomain-like"/>
    <property type="match status" value="1"/>
</dbReference>
<name>A0A1I6LGH7_9FIRM</name>
<keyword evidence="1 2" id="KW-0238">DNA-binding</keyword>
<dbReference type="RefSeq" id="WP_092563229.1">
    <property type="nucleotide sequence ID" value="NZ_FOYZ01000016.1"/>
</dbReference>
<keyword evidence="5" id="KW-1185">Reference proteome</keyword>
<dbReference type="PROSITE" id="PS01081">
    <property type="entry name" value="HTH_TETR_1"/>
    <property type="match status" value="1"/>
</dbReference>
<dbReference type="Pfam" id="PF21303">
    <property type="entry name" value="TetR_C_39"/>
    <property type="match status" value="1"/>
</dbReference>
<proteinExistence type="predicted"/>
<dbReference type="PANTHER" id="PTHR43479:SF11">
    <property type="entry name" value="ACREF_ENVCD OPERON REPRESSOR-RELATED"/>
    <property type="match status" value="1"/>
</dbReference>
<organism evidence="4 5">
    <name type="scientific">Anaeromicropila populeti</name>
    <dbReference type="NCBI Taxonomy" id="37658"/>
    <lineage>
        <taxon>Bacteria</taxon>
        <taxon>Bacillati</taxon>
        <taxon>Bacillota</taxon>
        <taxon>Clostridia</taxon>
        <taxon>Lachnospirales</taxon>
        <taxon>Lachnospiraceae</taxon>
        <taxon>Anaeromicropila</taxon>
    </lineage>
</organism>
<dbReference type="EMBL" id="FOYZ01000016">
    <property type="protein sequence ID" value="SFS02567.1"/>
    <property type="molecule type" value="Genomic_DNA"/>
</dbReference>
<dbReference type="InterPro" id="IPR050624">
    <property type="entry name" value="HTH-type_Tx_Regulator"/>
</dbReference>
<gene>
    <name evidence="4" type="ORF">SAMN05661086_03283</name>
</gene>
<dbReference type="InterPro" id="IPR049149">
    <property type="entry name" value="TetR/AcrR_C"/>
</dbReference>
<evidence type="ECO:0000259" key="3">
    <source>
        <dbReference type="PROSITE" id="PS50977"/>
    </source>
</evidence>
<dbReference type="InterPro" id="IPR023772">
    <property type="entry name" value="DNA-bd_HTH_TetR-type_CS"/>
</dbReference>
<accession>A0A1I6LGH7</accession>